<dbReference type="CDD" id="cd17039">
    <property type="entry name" value="Ubl_ubiquitin_like"/>
    <property type="match status" value="1"/>
</dbReference>
<accession>A0A284S111</accession>
<dbReference type="OrthoDB" id="428577at2759"/>
<dbReference type="SMART" id="SM00213">
    <property type="entry name" value="UBQ"/>
    <property type="match status" value="1"/>
</dbReference>
<dbReference type="SUPFAM" id="SSF54236">
    <property type="entry name" value="Ubiquitin-like"/>
    <property type="match status" value="1"/>
</dbReference>
<gene>
    <name evidence="2" type="ORF">ARMOST_18177</name>
</gene>
<evidence type="ECO:0000313" key="2">
    <source>
        <dbReference type="EMBL" id="SJL14710.1"/>
    </source>
</evidence>
<dbReference type="OMA" id="HENAWGR"/>
<dbReference type="PROSITE" id="PS50053">
    <property type="entry name" value="UBIQUITIN_2"/>
    <property type="match status" value="1"/>
</dbReference>
<evidence type="ECO:0000259" key="1">
    <source>
        <dbReference type="PROSITE" id="PS50053"/>
    </source>
</evidence>
<reference evidence="3" key="1">
    <citation type="journal article" date="2017" name="Nat. Ecol. Evol.">
        <title>Genome expansion and lineage-specific genetic innovations in the forest pathogenic fungi Armillaria.</title>
        <authorList>
            <person name="Sipos G."/>
            <person name="Prasanna A.N."/>
            <person name="Walter M.C."/>
            <person name="O'Connor E."/>
            <person name="Balint B."/>
            <person name="Krizsan K."/>
            <person name="Kiss B."/>
            <person name="Hess J."/>
            <person name="Varga T."/>
            <person name="Slot J."/>
            <person name="Riley R."/>
            <person name="Boka B."/>
            <person name="Rigling D."/>
            <person name="Barry K."/>
            <person name="Lee J."/>
            <person name="Mihaltcheva S."/>
            <person name="LaButti K."/>
            <person name="Lipzen A."/>
            <person name="Waldron R."/>
            <person name="Moloney N.M."/>
            <person name="Sperisen C."/>
            <person name="Kredics L."/>
            <person name="Vagvoelgyi C."/>
            <person name="Patrignani A."/>
            <person name="Fitzpatrick D."/>
            <person name="Nagy I."/>
            <person name="Doyle S."/>
            <person name="Anderson J.B."/>
            <person name="Grigoriev I.V."/>
            <person name="Gueldener U."/>
            <person name="Muensterkoetter M."/>
            <person name="Nagy L.G."/>
        </authorList>
    </citation>
    <scope>NUCLEOTIDE SEQUENCE [LARGE SCALE GENOMIC DNA]</scope>
    <source>
        <strain evidence="3">C18/9</strain>
    </source>
</reference>
<protein>
    <recommendedName>
        <fullName evidence="1">Ubiquitin-like domain-containing protein</fullName>
    </recommendedName>
</protein>
<dbReference type="InterPro" id="IPR000626">
    <property type="entry name" value="Ubiquitin-like_dom"/>
</dbReference>
<dbReference type="Proteomes" id="UP000219338">
    <property type="component" value="Unassembled WGS sequence"/>
</dbReference>
<name>A0A284S111_ARMOS</name>
<sequence length="409" mass="46223">MGVSQSKSDYIVATDAETTVFVRRADVVWYEDLVDLLPHHFPNINPKSIIVQTNELDICAGRDVDIPPNLWPEMSPQIQNIKVVSRPLKKVPLLMTLYVRTRTGETTIVSLPRSASVAELADVIEDSEGIPSDDQLLVYEEQHLNFDLRLSEYGITDWATILLEQKLSGFKPVLYLFPPLPIDALVRVSLVKAWSFSVVYPDSPITQASKFGPESITWNIKTHNDHTLTDMSTGTQVSYLFWETKTNPGLPPSPPASPQMLPNTVRPFDPLRPQVTNDNSVVLHSSKAAVYLDRALSALSLHIEARTSFITFWLPFILKHNYVALNFLPQASYEHAAPLDVEPKPDVVIRVFMLFKRVCEDELNEWEGALSRASEDADFWKGIVDVDTEGMENEKLFRVLEWGGMEVKY</sequence>
<dbReference type="Pfam" id="PF00240">
    <property type="entry name" value="ubiquitin"/>
    <property type="match status" value="1"/>
</dbReference>
<dbReference type="STRING" id="47428.A0A284S111"/>
<proteinExistence type="predicted"/>
<evidence type="ECO:0000313" key="3">
    <source>
        <dbReference type="Proteomes" id="UP000219338"/>
    </source>
</evidence>
<organism evidence="2 3">
    <name type="scientific">Armillaria ostoyae</name>
    <name type="common">Armillaria root rot fungus</name>
    <dbReference type="NCBI Taxonomy" id="47428"/>
    <lineage>
        <taxon>Eukaryota</taxon>
        <taxon>Fungi</taxon>
        <taxon>Dikarya</taxon>
        <taxon>Basidiomycota</taxon>
        <taxon>Agaricomycotina</taxon>
        <taxon>Agaricomycetes</taxon>
        <taxon>Agaricomycetidae</taxon>
        <taxon>Agaricales</taxon>
        <taxon>Marasmiineae</taxon>
        <taxon>Physalacriaceae</taxon>
        <taxon>Armillaria</taxon>
    </lineage>
</organism>
<dbReference type="EMBL" id="FUEG01000025">
    <property type="protein sequence ID" value="SJL14710.1"/>
    <property type="molecule type" value="Genomic_DNA"/>
</dbReference>
<dbReference type="InterPro" id="IPR029071">
    <property type="entry name" value="Ubiquitin-like_domsf"/>
</dbReference>
<dbReference type="AlphaFoldDB" id="A0A284S111"/>
<dbReference type="Gene3D" id="3.10.20.90">
    <property type="entry name" value="Phosphatidylinositol 3-kinase Catalytic Subunit, Chain A, domain 1"/>
    <property type="match status" value="1"/>
</dbReference>
<feature type="domain" description="Ubiquitin-like" evidence="1">
    <location>
        <begin position="95"/>
        <end position="170"/>
    </location>
</feature>
<keyword evidence="3" id="KW-1185">Reference proteome</keyword>